<proteinExistence type="predicted"/>
<accession>A0ACB9PF03</accession>
<evidence type="ECO:0000313" key="1">
    <source>
        <dbReference type="EMBL" id="KAI4346554.1"/>
    </source>
</evidence>
<dbReference type="Proteomes" id="UP000828941">
    <property type="component" value="Chromosome 4"/>
</dbReference>
<dbReference type="EMBL" id="CM039429">
    <property type="protein sequence ID" value="KAI4346554.1"/>
    <property type="molecule type" value="Genomic_DNA"/>
</dbReference>
<sequence length="361" mass="39005">MRGKATALVKLSNSLYSPIKRYPITELAPPISGFQAIRPLSTSSSPTTTIVEEPNKTPPKSQRDALLLEKFRLRKLKGSSETVLGNPQAASNSTGEKVVEKGLQNEGEPPQQVTKFEDLGLSEELILALKVVGIFAPSDIQCVGIPAVLDGKNVLLSSESGSARTLAYLLPLIQLLRRDAKLGSSKSQQPPAILLCASEEKSEECFNVAKLIIHNAEVKSAKDGTSPQNELGLVIGTPSEIVRYIEEGTVIPNEIRYLVLDDADCMFQGGLGPEIHKVIKPLNDGTSESTSKGLQTVLITSTISEILGEQSSVVKRLEHDHGGQILSMVLEMDQTEVFHITESLDALRKKLAEAMDSLCVD</sequence>
<name>A0ACB9PF03_BAUVA</name>
<protein>
    <submittedName>
        <fullName evidence="1">Uncharacterized protein</fullName>
    </submittedName>
</protein>
<reference evidence="1 2" key="1">
    <citation type="journal article" date="2022" name="DNA Res.">
        <title>Chromosomal-level genome assembly of the orchid tree Bauhinia variegata (Leguminosae; Cercidoideae) supports the allotetraploid origin hypothesis of Bauhinia.</title>
        <authorList>
            <person name="Zhong Y."/>
            <person name="Chen Y."/>
            <person name="Zheng D."/>
            <person name="Pang J."/>
            <person name="Liu Y."/>
            <person name="Luo S."/>
            <person name="Meng S."/>
            <person name="Qian L."/>
            <person name="Wei D."/>
            <person name="Dai S."/>
            <person name="Zhou R."/>
        </authorList>
    </citation>
    <scope>NUCLEOTIDE SEQUENCE [LARGE SCALE GENOMIC DNA]</scope>
    <source>
        <strain evidence="1">BV-YZ2020</strain>
    </source>
</reference>
<organism evidence="1 2">
    <name type="scientific">Bauhinia variegata</name>
    <name type="common">Purple orchid tree</name>
    <name type="synonym">Phanera variegata</name>
    <dbReference type="NCBI Taxonomy" id="167791"/>
    <lineage>
        <taxon>Eukaryota</taxon>
        <taxon>Viridiplantae</taxon>
        <taxon>Streptophyta</taxon>
        <taxon>Embryophyta</taxon>
        <taxon>Tracheophyta</taxon>
        <taxon>Spermatophyta</taxon>
        <taxon>Magnoliopsida</taxon>
        <taxon>eudicotyledons</taxon>
        <taxon>Gunneridae</taxon>
        <taxon>Pentapetalae</taxon>
        <taxon>rosids</taxon>
        <taxon>fabids</taxon>
        <taxon>Fabales</taxon>
        <taxon>Fabaceae</taxon>
        <taxon>Cercidoideae</taxon>
        <taxon>Cercideae</taxon>
        <taxon>Bauhiniinae</taxon>
        <taxon>Bauhinia</taxon>
    </lineage>
</organism>
<comment type="caution">
    <text evidence="1">The sequence shown here is derived from an EMBL/GenBank/DDBJ whole genome shotgun (WGS) entry which is preliminary data.</text>
</comment>
<keyword evidence="2" id="KW-1185">Reference proteome</keyword>
<gene>
    <name evidence="1" type="ORF">L6164_007442</name>
</gene>
<evidence type="ECO:0000313" key="2">
    <source>
        <dbReference type="Proteomes" id="UP000828941"/>
    </source>
</evidence>